<proteinExistence type="predicted"/>
<evidence type="ECO:0000313" key="3">
    <source>
        <dbReference type="Proteomes" id="UP000253141"/>
    </source>
</evidence>
<dbReference type="OrthoDB" id="1373593at2"/>
<reference evidence="2 3" key="1">
    <citation type="submission" date="2018-07" db="EMBL/GenBank/DDBJ databases">
        <title>Genome analysis of Runella aurantiaca.</title>
        <authorList>
            <person name="Yang X."/>
        </authorList>
    </citation>
    <scope>NUCLEOTIDE SEQUENCE [LARGE SCALE GENOMIC DNA]</scope>
    <source>
        <strain evidence="2 3">YX9</strain>
    </source>
</reference>
<feature type="compositionally biased region" description="Polar residues" evidence="1">
    <location>
        <begin position="36"/>
        <end position="49"/>
    </location>
</feature>
<evidence type="ECO:0000256" key="1">
    <source>
        <dbReference type="SAM" id="MobiDB-lite"/>
    </source>
</evidence>
<gene>
    <name evidence="2" type="ORF">DVG78_29570</name>
</gene>
<evidence type="ECO:0000313" key="2">
    <source>
        <dbReference type="EMBL" id="RDB02305.1"/>
    </source>
</evidence>
<feature type="region of interest" description="Disordered" evidence="1">
    <location>
        <begin position="1"/>
        <end position="82"/>
    </location>
</feature>
<accession>A0A369I231</accession>
<feature type="compositionally biased region" description="Polar residues" evidence="1">
    <location>
        <begin position="1"/>
        <end position="11"/>
    </location>
</feature>
<sequence length="82" mass="8558">MSKNTKTTSPKIASEAAKVLSNPNSSATAKQLAGSALSQSNKGNQTGSKMETVASKVLQSPRYSETTKDLAASVLSQSNKKR</sequence>
<comment type="caution">
    <text evidence="2">The sequence shown here is derived from an EMBL/GenBank/DDBJ whole genome shotgun (WGS) entry which is preliminary data.</text>
</comment>
<keyword evidence="3" id="KW-1185">Reference proteome</keyword>
<name>A0A369I231_9BACT</name>
<dbReference type="AlphaFoldDB" id="A0A369I231"/>
<dbReference type="Proteomes" id="UP000253141">
    <property type="component" value="Unassembled WGS sequence"/>
</dbReference>
<dbReference type="EMBL" id="QPIW01000049">
    <property type="protein sequence ID" value="RDB02305.1"/>
    <property type="molecule type" value="Genomic_DNA"/>
</dbReference>
<protein>
    <submittedName>
        <fullName evidence="2">Uncharacterized protein</fullName>
    </submittedName>
</protein>
<organism evidence="2 3">
    <name type="scientific">Runella aurantiaca</name>
    <dbReference type="NCBI Taxonomy" id="2282308"/>
    <lineage>
        <taxon>Bacteria</taxon>
        <taxon>Pseudomonadati</taxon>
        <taxon>Bacteroidota</taxon>
        <taxon>Cytophagia</taxon>
        <taxon>Cytophagales</taxon>
        <taxon>Spirosomataceae</taxon>
        <taxon>Runella</taxon>
    </lineage>
</organism>
<dbReference type="RefSeq" id="WP_114464608.1">
    <property type="nucleotide sequence ID" value="NZ_QPIW01000049.1"/>
</dbReference>